<keyword evidence="8" id="KW-1185">Reference proteome</keyword>
<evidence type="ECO:0000256" key="1">
    <source>
        <dbReference type="ARBA" id="ARBA00004945"/>
    </source>
</evidence>
<comment type="pathway">
    <text evidence="1">Amino-acid biosynthesis; L-methionine biosynthesis via salvage pathway; S-methyl-5-thio-alpha-D-ribose 1-phosphate from S-methyl-5'-thioadenosine (hydrolase route): step 1/2.</text>
</comment>
<keyword evidence="3" id="KW-0028">Amino-acid biosynthesis</keyword>
<dbReference type="EC" id="3.2.2.9" evidence="2"/>
<dbReference type="GO" id="GO:0008782">
    <property type="term" value="F:adenosylhomocysteine nucleosidase activity"/>
    <property type="evidence" value="ECO:0007669"/>
    <property type="project" value="UniProtKB-EC"/>
</dbReference>
<evidence type="ECO:0000256" key="5">
    <source>
        <dbReference type="ARBA" id="ARBA00023167"/>
    </source>
</evidence>
<sequence>MKIGIITPMPEEKGSLVAALDNKQTVLIVDMEIILGDYGHHQVILMESGIGKVAAATATTVLIQQYHPDAIINTGSAGALDPQLQIGDTVIGRQLAYSDVDVTVFGYDYGQLPGQPTYFEADQMLVKTFSKLTTTGSVGLIVSGDQFVQQSQKAEIKKHFPQALVAEMEGAAVAQVAERFNIPFIILRGVSDLANGDSGIDFDEYVVEAGRASAQLLLTFLDQQK</sequence>
<dbReference type="RefSeq" id="WP_248705516.1">
    <property type="nucleotide sequence ID" value="NZ_CAKOET010000001.1"/>
</dbReference>
<dbReference type="Gene3D" id="3.40.50.1580">
    <property type="entry name" value="Nucleoside phosphorylase domain"/>
    <property type="match status" value="1"/>
</dbReference>
<gene>
    <name evidence="7" type="primary">mtnN</name>
    <name evidence="7" type="ORF">LMG032447_00039</name>
</gene>
<name>A0ABN8HBQ4_9LACO</name>
<evidence type="ECO:0000259" key="6">
    <source>
        <dbReference type="Pfam" id="PF01048"/>
    </source>
</evidence>
<dbReference type="InterPro" id="IPR010049">
    <property type="entry name" value="MTA_SAH_Nsdase"/>
</dbReference>
<accession>A0ABN8HBQ4</accession>
<reference evidence="7" key="1">
    <citation type="submission" date="2022-03" db="EMBL/GenBank/DDBJ databases">
        <authorList>
            <person name="Hettiarachchi G."/>
        </authorList>
    </citation>
    <scope>NUCLEOTIDE SEQUENCE</scope>
    <source>
        <strain evidence="7">LMG 32447</strain>
    </source>
</reference>
<dbReference type="Proteomes" id="UP000838102">
    <property type="component" value="Unassembled WGS sequence"/>
</dbReference>
<evidence type="ECO:0000313" key="8">
    <source>
        <dbReference type="Proteomes" id="UP000838102"/>
    </source>
</evidence>
<dbReference type="PANTHER" id="PTHR46832:SF1">
    <property type="entry name" value="5'-METHYLTHIOADENOSINE_S-ADENOSYLHOMOCYSTEINE NUCLEOSIDASE"/>
    <property type="match status" value="1"/>
</dbReference>
<keyword evidence="5" id="KW-0486">Methionine biosynthesis</keyword>
<evidence type="ECO:0000256" key="4">
    <source>
        <dbReference type="ARBA" id="ARBA00022801"/>
    </source>
</evidence>
<dbReference type="PANTHER" id="PTHR46832">
    <property type="entry name" value="5'-METHYLTHIOADENOSINE/S-ADENOSYLHOMOCYSTEINE NUCLEOSIDASE"/>
    <property type="match status" value="1"/>
</dbReference>
<keyword evidence="4 7" id="KW-0378">Hydrolase</keyword>
<dbReference type="SUPFAM" id="SSF53167">
    <property type="entry name" value="Purine and uridine phosphorylases"/>
    <property type="match status" value="1"/>
</dbReference>
<dbReference type="InterPro" id="IPR035994">
    <property type="entry name" value="Nucleoside_phosphorylase_sf"/>
</dbReference>
<feature type="domain" description="Nucleoside phosphorylase" evidence="6">
    <location>
        <begin position="2"/>
        <end position="221"/>
    </location>
</feature>
<evidence type="ECO:0000256" key="3">
    <source>
        <dbReference type="ARBA" id="ARBA00022605"/>
    </source>
</evidence>
<protein>
    <recommendedName>
        <fullName evidence="2">adenosylhomocysteine nucleosidase</fullName>
        <ecNumber evidence="2">3.2.2.9</ecNumber>
    </recommendedName>
</protein>
<dbReference type="NCBIfam" id="NF004079">
    <property type="entry name" value="PRK05584.1"/>
    <property type="match status" value="1"/>
</dbReference>
<dbReference type="Pfam" id="PF01048">
    <property type="entry name" value="PNP_UDP_1"/>
    <property type="match status" value="1"/>
</dbReference>
<proteinExistence type="predicted"/>
<organism evidence="7 8">
    <name type="scientific">Convivina praedatoris</name>
    <dbReference type="NCBI Taxonomy" id="2880963"/>
    <lineage>
        <taxon>Bacteria</taxon>
        <taxon>Bacillati</taxon>
        <taxon>Bacillota</taxon>
        <taxon>Bacilli</taxon>
        <taxon>Lactobacillales</taxon>
        <taxon>Lactobacillaceae</taxon>
        <taxon>Convivina</taxon>
    </lineage>
</organism>
<dbReference type="CDD" id="cd09008">
    <property type="entry name" value="MTAN"/>
    <property type="match status" value="1"/>
</dbReference>
<dbReference type="NCBIfam" id="TIGR01704">
    <property type="entry name" value="MTA_SAH-Nsdase"/>
    <property type="match status" value="1"/>
</dbReference>
<comment type="caution">
    <text evidence="7">The sequence shown here is derived from an EMBL/GenBank/DDBJ whole genome shotgun (WGS) entry which is preliminary data.</text>
</comment>
<keyword evidence="7" id="KW-0326">Glycosidase</keyword>
<evidence type="ECO:0000256" key="2">
    <source>
        <dbReference type="ARBA" id="ARBA00011974"/>
    </source>
</evidence>
<dbReference type="InterPro" id="IPR000845">
    <property type="entry name" value="Nucleoside_phosphorylase_d"/>
</dbReference>
<evidence type="ECO:0000313" key="7">
    <source>
        <dbReference type="EMBL" id="CAH1849988.1"/>
    </source>
</evidence>
<dbReference type="EMBL" id="CAKOEU010000001">
    <property type="protein sequence ID" value="CAH1849988.1"/>
    <property type="molecule type" value="Genomic_DNA"/>
</dbReference>